<evidence type="ECO:0000313" key="1">
    <source>
        <dbReference type="EMBL" id="NIK89023.1"/>
    </source>
</evidence>
<dbReference type="AlphaFoldDB" id="A0A846N0D5"/>
<dbReference type="Proteomes" id="UP000570514">
    <property type="component" value="Unassembled WGS sequence"/>
</dbReference>
<dbReference type="InterPro" id="IPR011681">
    <property type="entry name" value="GcrA"/>
</dbReference>
<sequence>MTQANWTDDRVEQLKSLWTEGLSASQIARALGGVTRNAVIGKVHRLGLAGRASPSRVERPRLPVTPRVNIRPHIPPAPIVEEDPLQLDDGNFATVLTINDRMCRWPIGDPSDNEFHFCGRKPKNGSPYCEAHARKAYQPQQQRRDKIAS</sequence>
<name>A0A846N0D5_9PROT</name>
<accession>A0A846N0D5</accession>
<dbReference type="Pfam" id="PF07750">
    <property type="entry name" value="GcrA"/>
    <property type="match status" value="1"/>
</dbReference>
<dbReference type="EMBL" id="JAASRM010000001">
    <property type="protein sequence ID" value="NIK89023.1"/>
    <property type="molecule type" value="Genomic_DNA"/>
</dbReference>
<evidence type="ECO:0000313" key="2">
    <source>
        <dbReference type="Proteomes" id="UP000570514"/>
    </source>
</evidence>
<comment type="caution">
    <text evidence="1">The sequence shown here is derived from an EMBL/GenBank/DDBJ whole genome shotgun (WGS) entry which is preliminary data.</text>
</comment>
<reference evidence="1 2" key="1">
    <citation type="submission" date="2020-03" db="EMBL/GenBank/DDBJ databases">
        <title>Genomic Encyclopedia of Type Strains, Phase IV (KMG-IV): sequencing the most valuable type-strain genomes for metagenomic binning, comparative biology and taxonomic classification.</title>
        <authorList>
            <person name="Goeker M."/>
        </authorList>
    </citation>
    <scope>NUCLEOTIDE SEQUENCE [LARGE SCALE GENOMIC DNA]</scope>
    <source>
        <strain evidence="1 2">DSM 19867</strain>
    </source>
</reference>
<gene>
    <name evidence="1" type="ORF">FHS83_002341</name>
</gene>
<dbReference type="RefSeq" id="WP_167083145.1">
    <property type="nucleotide sequence ID" value="NZ_BAAADC010000001.1"/>
</dbReference>
<keyword evidence="2" id="KW-1185">Reference proteome</keyword>
<organism evidence="1 2">
    <name type="scientific">Rhizomicrobium palustre</name>
    <dbReference type="NCBI Taxonomy" id="189966"/>
    <lineage>
        <taxon>Bacteria</taxon>
        <taxon>Pseudomonadati</taxon>
        <taxon>Pseudomonadota</taxon>
        <taxon>Alphaproteobacteria</taxon>
        <taxon>Micropepsales</taxon>
        <taxon>Micropepsaceae</taxon>
        <taxon>Rhizomicrobium</taxon>
    </lineage>
</organism>
<dbReference type="Gene3D" id="1.10.10.60">
    <property type="entry name" value="Homeodomain-like"/>
    <property type="match status" value="1"/>
</dbReference>
<protein>
    <submittedName>
        <fullName evidence="1">GcrA cell cycle regulator</fullName>
    </submittedName>
</protein>
<proteinExistence type="predicted"/>